<evidence type="ECO:0000256" key="1">
    <source>
        <dbReference type="SAM" id="MobiDB-lite"/>
    </source>
</evidence>
<feature type="region of interest" description="Disordered" evidence="1">
    <location>
        <begin position="1"/>
        <end position="34"/>
    </location>
</feature>
<feature type="non-terminal residue" evidence="2">
    <location>
        <position position="195"/>
    </location>
</feature>
<feature type="compositionally biased region" description="Basic and acidic residues" evidence="1">
    <location>
        <begin position="8"/>
        <end position="25"/>
    </location>
</feature>
<comment type="caution">
    <text evidence="2">The sequence shown here is derived from an EMBL/GenBank/DDBJ whole genome shotgun (WGS) entry which is preliminary data.</text>
</comment>
<evidence type="ECO:0000313" key="3">
    <source>
        <dbReference type="Proteomes" id="UP000245609"/>
    </source>
</evidence>
<name>A0A2T9ZFC0_9FUNG</name>
<dbReference type="EMBL" id="MBFS01000253">
    <property type="protein sequence ID" value="PVV03288.1"/>
    <property type="molecule type" value="Genomic_DNA"/>
</dbReference>
<dbReference type="AlphaFoldDB" id="A0A2T9ZFC0"/>
<protein>
    <submittedName>
        <fullName evidence="2">Uncharacterized protein</fullName>
    </submittedName>
</protein>
<reference evidence="2 3" key="1">
    <citation type="journal article" date="2018" name="MBio">
        <title>Comparative Genomics Reveals the Core Gene Toolbox for the Fungus-Insect Symbiosis.</title>
        <authorList>
            <person name="Wang Y."/>
            <person name="Stata M."/>
            <person name="Wang W."/>
            <person name="Stajich J.E."/>
            <person name="White M.M."/>
            <person name="Moncalvo J.M."/>
        </authorList>
    </citation>
    <scope>NUCLEOTIDE SEQUENCE [LARGE SCALE GENOMIC DNA]</scope>
    <source>
        <strain evidence="2 3">SC-DP-2</strain>
    </source>
</reference>
<evidence type="ECO:0000313" key="2">
    <source>
        <dbReference type="EMBL" id="PVV03288.1"/>
    </source>
</evidence>
<organism evidence="2 3">
    <name type="scientific">Smittium megazygosporum</name>
    <dbReference type="NCBI Taxonomy" id="133381"/>
    <lineage>
        <taxon>Eukaryota</taxon>
        <taxon>Fungi</taxon>
        <taxon>Fungi incertae sedis</taxon>
        <taxon>Zoopagomycota</taxon>
        <taxon>Kickxellomycotina</taxon>
        <taxon>Harpellomycetes</taxon>
        <taxon>Harpellales</taxon>
        <taxon>Legeriomycetaceae</taxon>
        <taxon>Smittium</taxon>
    </lineage>
</organism>
<accession>A0A2T9ZFC0</accession>
<gene>
    <name evidence="2" type="ORF">BB560_002251</name>
</gene>
<keyword evidence="3" id="KW-1185">Reference proteome</keyword>
<proteinExistence type="predicted"/>
<dbReference type="Proteomes" id="UP000245609">
    <property type="component" value="Unassembled WGS sequence"/>
</dbReference>
<sequence>MQTSHSNQFRDFEIEGTKGTDHETKLPNSSFLDNQSKFDLDPHSIYKVASDPYEVYSNTHSYQPTNNFNMTKSVEPGFESISLKTQPPEVTDNLNYAPNSMFNYNQEVQNSDYKNNHDLEEIAGIQGPIRETEFLNFENSLSPVSIFKPSHQNPIKTSLEPIAEDPNLAFNQTVDKFEPYSLHQIFLHSDKANLE</sequence>